<accession>A0ABR1UG80</accession>
<gene>
    <name evidence="1" type="ORF">PG996_011863</name>
</gene>
<keyword evidence="2" id="KW-1185">Reference proteome</keyword>
<sequence>MLVDELLLQPWTSPAHRANMVRRYLVALMRLNRNIYSALRHRLYRHLRVSTTRSLALLVRTLLERRDLRGSRGLWTRCRVGARGDVGDVGEGLWAEMMTCTTTTSGDGGCESNACVRRVLDVIASNSNNNNSIPIANLFMVAFHLMTNLLSVSVTQPLLVGMEPEWLADLVATIRQLDDPDSESQQRRQRVPWRQLEIVMKKVHPPVLPGTLASMDLATVETLAVDFGKHDTHGALEELPSLDLPNLTRLRLSLDTFRIRCALHYVPSLFWGGLADNRYSGPGLKELCLRQRHWPASFLDSAELEQALRNCQDTLETLRLDTLGRLGFGLFSRGLPLLAKLERLDLDAGMLWSQLYLLAYPYYYDHVTHSLAPITYGGPADAPLEAVLPRSIKTLRVAQGSTWQGRRDAGWLMAVMLGDLARFVEDHGHLYPHLNELECWTKWRPEDKDCRRGEGWRGQKEALERVAAACTRRGIRFHGW</sequence>
<organism evidence="1 2">
    <name type="scientific">Apiospora saccharicola</name>
    <dbReference type="NCBI Taxonomy" id="335842"/>
    <lineage>
        <taxon>Eukaryota</taxon>
        <taxon>Fungi</taxon>
        <taxon>Dikarya</taxon>
        <taxon>Ascomycota</taxon>
        <taxon>Pezizomycotina</taxon>
        <taxon>Sordariomycetes</taxon>
        <taxon>Xylariomycetidae</taxon>
        <taxon>Amphisphaeriales</taxon>
        <taxon>Apiosporaceae</taxon>
        <taxon>Apiospora</taxon>
    </lineage>
</organism>
<name>A0ABR1UG80_9PEZI</name>
<dbReference type="SUPFAM" id="SSF52047">
    <property type="entry name" value="RNI-like"/>
    <property type="match status" value="1"/>
</dbReference>
<protein>
    <submittedName>
        <fullName evidence="1">Uncharacterized protein</fullName>
    </submittedName>
</protein>
<evidence type="ECO:0000313" key="1">
    <source>
        <dbReference type="EMBL" id="KAK8057926.1"/>
    </source>
</evidence>
<comment type="caution">
    <text evidence="1">The sequence shown here is derived from an EMBL/GenBank/DDBJ whole genome shotgun (WGS) entry which is preliminary data.</text>
</comment>
<dbReference type="Proteomes" id="UP001446871">
    <property type="component" value="Unassembled WGS sequence"/>
</dbReference>
<dbReference type="EMBL" id="JAQQWM010000007">
    <property type="protein sequence ID" value="KAK8057926.1"/>
    <property type="molecule type" value="Genomic_DNA"/>
</dbReference>
<reference evidence="1 2" key="1">
    <citation type="submission" date="2023-01" db="EMBL/GenBank/DDBJ databases">
        <title>Analysis of 21 Apiospora genomes using comparative genomics revels a genus with tremendous synthesis potential of carbohydrate active enzymes and secondary metabolites.</title>
        <authorList>
            <person name="Sorensen T."/>
        </authorList>
    </citation>
    <scope>NUCLEOTIDE SEQUENCE [LARGE SCALE GENOMIC DNA]</scope>
    <source>
        <strain evidence="1 2">CBS 83171</strain>
    </source>
</reference>
<evidence type="ECO:0000313" key="2">
    <source>
        <dbReference type="Proteomes" id="UP001446871"/>
    </source>
</evidence>
<proteinExistence type="predicted"/>